<name>A0ABV8JCG4_9BACL</name>
<dbReference type="Proteomes" id="UP001595843">
    <property type="component" value="Unassembled WGS sequence"/>
</dbReference>
<comment type="caution">
    <text evidence="2">The sequence shown here is derived from an EMBL/GenBank/DDBJ whole genome shotgun (WGS) entry which is preliminary data.</text>
</comment>
<keyword evidence="3" id="KW-1185">Reference proteome</keyword>
<organism evidence="2 3">
    <name type="scientific">Salinithrix halophila</name>
    <dbReference type="NCBI Taxonomy" id="1485204"/>
    <lineage>
        <taxon>Bacteria</taxon>
        <taxon>Bacillati</taxon>
        <taxon>Bacillota</taxon>
        <taxon>Bacilli</taxon>
        <taxon>Bacillales</taxon>
        <taxon>Thermoactinomycetaceae</taxon>
        <taxon>Salinithrix</taxon>
    </lineage>
</organism>
<evidence type="ECO:0008006" key="4">
    <source>
        <dbReference type="Google" id="ProtNLM"/>
    </source>
</evidence>
<keyword evidence="1" id="KW-0812">Transmembrane</keyword>
<gene>
    <name evidence="2" type="ORF">ACFOUO_05055</name>
</gene>
<keyword evidence="1" id="KW-1133">Transmembrane helix</keyword>
<evidence type="ECO:0000256" key="1">
    <source>
        <dbReference type="SAM" id="Phobius"/>
    </source>
</evidence>
<protein>
    <recommendedName>
        <fullName evidence="4">DUF4233 domain-containing protein</fullName>
    </recommendedName>
</protein>
<accession>A0ABV8JCG4</accession>
<evidence type="ECO:0000313" key="2">
    <source>
        <dbReference type="EMBL" id="MFC4076175.1"/>
    </source>
</evidence>
<sequence>MSAARIMKWITGGLEALLGIPILGGLIVLGGSYAPLGVMLLLHIITLIISSSRKVDKHGSILGIITSCLAWIPIVGWLLHMITAVILLVNASKPEPADKERTD</sequence>
<feature type="transmembrane region" description="Helical" evidence="1">
    <location>
        <begin position="20"/>
        <end position="49"/>
    </location>
</feature>
<dbReference type="EMBL" id="JBHSAP010000007">
    <property type="protein sequence ID" value="MFC4076175.1"/>
    <property type="molecule type" value="Genomic_DNA"/>
</dbReference>
<feature type="transmembrane region" description="Helical" evidence="1">
    <location>
        <begin position="61"/>
        <end position="89"/>
    </location>
</feature>
<proteinExistence type="predicted"/>
<keyword evidence="1" id="KW-0472">Membrane</keyword>
<dbReference type="RefSeq" id="WP_380702786.1">
    <property type="nucleotide sequence ID" value="NZ_JBHSAP010000007.1"/>
</dbReference>
<evidence type="ECO:0000313" key="3">
    <source>
        <dbReference type="Proteomes" id="UP001595843"/>
    </source>
</evidence>
<reference evidence="3" key="1">
    <citation type="journal article" date="2019" name="Int. J. Syst. Evol. Microbiol.">
        <title>The Global Catalogue of Microorganisms (GCM) 10K type strain sequencing project: providing services to taxonomists for standard genome sequencing and annotation.</title>
        <authorList>
            <consortium name="The Broad Institute Genomics Platform"/>
            <consortium name="The Broad Institute Genome Sequencing Center for Infectious Disease"/>
            <person name="Wu L."/>
            <person name="Ma J."/>
        </authorList>
    </citation>
    <scope>NUCLEOTIDE SEQUENCE [LARGE SCALE GENOMIC DNA]</scope>
    <source>
        <strain evidence="3">IBRC-M 10813</strain>
    </source>
</reference>